<feature type="binding site" evidence="6">
    <location>
        <position position="178"/>
    </location>
    <ligand>
        <name>Zn(2+)</name>
        <dbReference type="ChEBI" id="CHEBI:29105"/>
        <label>1</label>
        <note>catalytic</note>
    </ligand>
</feature>
<evidence type="ECO:0000256" key="5">
    <source>
        <dbReference type="PIRSR" id="PIRSR001359-2"/>
    </source>
</evidence>
<feature type="binding site" evidence="6">
    <location>
        <position position="136"/>
    </location>
    <ligand>
        <name>Zn(2+)</name>
        <dbReference type="ChEBI" id="CHEBI:29105"/>
        <label>2</label>
    </ligand>
</feature>
<comment type="cofactor">
    <cofactor evidence="6">
        <name>Zn(2+)</name>
        <dbReference type="ChEBI" id="CHEBI:29105"/>
    </cofactor>
    <text evidence="6">Binds 2 Zn(2+) ions per subunit. One is catalytic and the other provides a structural contribution.</text>
</comment>
<protein>
    <submittedName>
        <fullName evidence="7">Fructose-bisphosphate aldolase</fullName>
    </submittedName>
</protein>
<keyword evidence="3" id="KW-0456">Lyase</keyword>
<feature type="binding site" evidence="5">
    <location>
        <position position="179"/>
    </location>
    <ligand>
        <name>dihydroxyacetone phosphate</name>
        <dbReference type="ChEBI" id="CHEBI:57642"/>
    </ligand>
</feature>
<evidence type="ECO:0000256" key="3">
    <source>
        <dbReference type="ARBA" id="ARBA00023239"/>
    </source>
</evidence>
<dbReference type="PROSITE" id="PS00806">
    <property type="entry name" value="ALDOLASE_CLASS_II_2"/>
    <property type="match status" value="1"/>
</dbReference>
<dbReference type="Pfam" id="PF01116">
    <property type="entry name" value="F_bP_aldolase"/>
    <property type="match status" value="1"/>
</dbReference>
<dbReference type="GO" id="GO:0030388">
    <property type="term" value="P:fructose 1,6-bisphosphate metabolic process"/>
    <property type="evidence" value="ECO:0007669"/>
    <property type="project" value="InterPro"/>
</dbReference>
<dbReference type="PIRSF" id="PIRSF001359">
    <property type="entry name" value="F_bP_aldolase_II"/>
    <property type="match status" value="1"/>
</dbReference>
<dbReference type="InterPro" id="IPR050246">
    <property type="entry name" value="Class_II_FBP_aldolase"/>
</dbReference>
<dbReference type="NCBIfam" id="TIGR01859">
    <property type="entry name" value="fruc_bis_ald"/>
    <property type="match status" value="1"/>
</dbReference>
<dbReference type="EMBL" id="BIMN01000001">
    <property type="protein sequence ID" value="GCE63249.1"/>
    <property type="molecule type" value="Genomic_DNA"/>
</dbReference>
<gene>
    <name evidence="7" type="primary">fba</name>
    <name evidence="7" type="ORF">MHSWG343_02340</name>
</gene>
<evidence type="ECO:0000256" key="6">
    <source>
        <dbReference type="PIRSR" id="PIRSR001359-3"/>
    </source>
</evidence>
<feature type="binding site" evidence="5">
    <location>
        <begin position="208"/>
        <end position="210"/>
    </location>
    <ligand>
        <name>dihydroxyacetone phosphate</name>
        <dbReference type="ChEBI" id="CHEBI:57642"/>
    </ligand>
</feature>
<dbReference type="CDD" id="cd00947">
    <property type="entry name" value="TBP_aldolase_IIB"/>
    <property type="match status" value="1"/>
</dbReference>
<accession>A0A478FS23</accession>
<organism evidence="7 8">
    <name type="scientific">Candidatus Mycoplasma haematohominis</name>
    <dbReference type="NCBI Taxonomy" id="1494318"/>
    <lineage>
        <taxon>Bacteria</taxon>
        <taxon>Bacillati</taxon>
        <taxon>Mycoplasmatota</taxon>
        <taxon>Mollicutes</taxon>
        <taxon>Mycoplasmataceae</taxon>
        <taxon>Mycoplasma</taxon>
    </lineage>
</organism>
<dbReference type="GO" id="GO:0006096">
    <property type="term" value="P:glycolytic process"/>
    <property type="evidence" value="ECO:0007669"/>
    <property type="project" value="InterPro"/>
</dbReference>
<comment type="caution">
    <text evidence="7">The sequence shown here is derived from an EMBL/GenBank/DDBJ whole genome shotgun (WGS) entry which is preliminary data.</text>
</comment>
<feature type="binding site" evidence="6">
    <location>
        <position position="106"/>
    </location>
    <ligand>
        <name>Zn(2+)</name>
        <dbReference type="ChEBI" id="CHEBI:29105"/>
        <label>2</label>
    </ligand>
</feature>
<evidence type="ECO:0000256" key="2">
    <source>
        <dbReference type="ARBA" id="ARBA00022833"/>
    </source>
</evidence>
<name>A0A478FS23_9MOLU</name>
<dbReference type="PANTHER" id="PTHR30304">
    <property type="entry name" value="D-TAGATOSE-1,6-BISPHOSPHATE ALDOLASE"/>
    <property type="match status" value="1"/>
</dbReference>
<keyword evidence="1 6" id="KW-0479">Metal-binding</keyword>
<evidence type="ECO:0000256" key="1">
    <source>
        <dbReference type="ARBA" id="ARBA00022723"/>
    </source>
</evidence>
<dbReference type="InterPro" id="IPR013785">
    <property type="entry name" value="Aldolase_TIM"/>
</dbReference>
<evidence type="ECO:0000313" key="7">
    <source>
        <dbReference type="EMBL" id="GCE63249.1"/>
    </source>
</evidence>
<feature type="active site" description="Proton donor" evidence="4">
    <location>
        <position position="85"/>
    </location>
</feature>
<reference evidence="7 8" key="1">
    <citation type="submission" date="2019-01" db="EMBL/GenBank/DDBJ databases">
        <title>Draft genome sequences of Candidatus Mycoplasma haemohominis SWG34-3 identified from a patient with pyrexia, anemia and liver dysfunction.</title>
        <authorList>
            <person name="Sekizuka T."/>
            <person name="Hattori N."/>
            <person name="Katano H."/>
            <person name="Takuma T."/>
            <person name="Ito T."/>
            <person name="Arai N."/>
            <person name="Yanai R."/>
            <person name="Ishii S."/>
            <person name="Miura Y."/>
            <person name="Tokunaga T."/>
            <person name="Watanabe H."/>
            <person name="Nomura N."/>
            <person name="Eguchi J."/>
            <person name="Arai T."/>
            <person name="Hasegawa H."/>
            <person name="Nakamaki T."/>
            <person name="Wakita T."/>
            <person name="Niki Y."/>
            <person name="Kuroda M."/>
        </authorList>
    </citation>
    <scope>NUCLEOTIDE SEQUENCE [LARGE SCALE GENOMIC DNA]</scope>
    <source>
        <strain evidence="7">SWG34-3</strain>
    </source>
</reference>
<dbReference type="NCBIfam" id="TIGR00167">
    <property type="entry name" value="cbbA"/>
    <property type="match status" value="1"/>
</dbReference>
<dbReference type="Proteomes" id="UP000324831">
    <property type="component" value="Unassembled WGS sequence"/>
</dbReference>
<evidence type="ECO:0000313" key="8">
    <source>
        <dbReference type="Proteomes" id="UP000324831"/>
    </source>
</evidence>
<feature type="binding site" evidence="6">
    <location>
        <position position="207"/>
    </location>
    <ligand>
        <name>Zn(2+)</name>
        <dbReference type="ChEBI" id="CHEBI:29105"/>
        <label>1</label>
        <note>catalytic</note>
    </ligand>
</feature>
<feature type="binding site" evidence="6">
    <location>
        <position position="86"/>
    </location>
    <ligand>
        <name>Zn(2+)</name>
        <dbReference type="ChEBI" id="CHEBI:29105"/>
        <label>1</label>
        <note>catalytic</note>
    </ligand>
</feature>
<dbReference type="GO" id="GO:0004332">
    <property type="term" value="F:fructose-bisphosphate aldolase activity"/>
    <property type="evidence" value="ECO:0007669"/>
    <property type="project" value="InterPro"/>
</dbReference>
<dbReference type="InterPro" id="IPR000771">
    <property type="entry name" value="FBA_II"/>
</dbReference>
<feature type="binding site" evidence="5">
    <location>
        <begin position="229"/>
        <end position="232"/>
    </location>
    <ligand>
        <name>dihydroxyacetone phosphate</name>
        <dbReference type="ChEBI" id="CHEBI:57642"/>
    </ligand>
</feature>
<dbReference type="SUPFAM" id="SSF51569">
    <property type="entry name" value="Aldolase"/>
    <property type="match status" value="1"/>
</dbReference>
<sequence>MGLVSAREILQKAYKEGYAVAQINTNNLEWTKAILTTVQELNSPVIIGASEGAIKYMGGFKTVASLVKAMIDDLGVKVPIILHLDHGSYEGCKKAIDAGFSSVMFDGSHLSIEENFEKSKEIVDLANSKGISVELEVGTIGGEEDGVVGAGEEASVDECVKIASLDLSMLAAGIGNMHGPYPDNWKGLNFDLLKRISDAVGKPLVLHGGTGIPEDQIRRAISLGIAKINVNTELQLAFAAATRRYIEEKNDLDMSKKGFDPRKLLKYGFVDICQVIKDKLTMFGSVNKAL</sequence>
<keyword evidence="2 6" id="KW-0862">Zinc</keyword>
<dbReference type="Gene3D" id="3.20.20.70">
    <property type="entry name" value="Aldolase class I"/>
    <property type="match status" value="1"/>
</dbReference>
<proteinExistence type="predicted"/>
<dbReference type="InterPro" id="IPR011289">
    <property type="entry name" value="Fruc_bis_ald_class-2"/>
</dbReference>
<dbReference type="AlphaFoldDB" id="A0A478FS23"/>
<dbReference type="GO" id="GO:0008270">
    <property type="term" value="F:zinc ion binding"/>
    <property type="evidence" value="ECO:0007669"/>
    <property type="project" value="InterPro"/>
</dbReference>
<evidence type="ECO:0000256" key="4">
    <source>
        <dbReference type="PIRSR" id="PIRSR001359-1"/>
    </source>
</evidence>
<dbReference type="PROSITE" id="PS00602">
    <property type="entry name" value="ALDOLASE_CLASS_II_1"/>
    <property type="match status" value="1"/>
</dbReference>
<dbReference type="PANTHER" id="PTHR30304:SF0">
    <property type="entry name" value="D-TAGATOSE-1,6-BISPHOSPHATE ALDOLASE SUBUNIT GATY-RELATED"/>
    <property type="match status" value="1"/>
</dbReference>